<dbReference type="GO" id="GO:0046872">
    <property type="term" value="F:metal ion binding"/>
    <property type="evidence" value="ECO:0007669"/>
    <property type="project" value="UniProtKB-KW"/>
</dbReference>
<dbReference type="SUPFAM" id="SSF52540">
    <property type="entry name" value="P-loop containing nucleoside triphosphate hydrolases"/>
    <property type="match status" value="1"/>
</dbReference>
<feature type="binding site" evidence="5">
    <location>
        <begin position="55"/>
        <end position="60"/>
    </location>
    <ligand>
        <name>GTP</name>
        <dbReference type="ChEBI" id="CHEBI:37565"/>
    </ligand>
</feature>
<evidence type="ECO:0000256" key="1">
    <source>
        <dbReference type="ARBA" id="ARBA00011356"/>
    </source>
</evidence>
<dbReference type="GO" id="GO:0005525">
    <property type="term" value="F:GTP binding"/>
    <property type="evidence" value="ECO:0007669"/>
    <property type="project" value="UniProtKB-KW"/>
</dbReference>
<keyword evidence="8" id="KW-1185">Reference proteome</keyword>
<dbReference type="InterPro" id="IPR001019">
    <property type="entry name" value="Gprotein_alpha_su"/>
</dbReference>
<dbReference type="Pfam" id="PF00503">
    <property type="entry name" value="G-alpha"/>
    <property type="match status" value="1"/>
</dbReference>
<dbReference type="GO" id="GO:0005834">
    <property type="term" value="C:heterotrimeric G-protein complex"/>
    <property type="evidence" value="ECO:0007669"/>
    <property type="project" value="TreeGrafter"/>
</dbReference>
<feature type="binding site" evidence="6">
    <location>
        <position position="59"/>
    </location>
    <ligand>
        <name>Mg(2+)</name>
        <dbReference type="ChEBI" id="CHEBI:18420"/>
    </ligand>
</feature>
<keyword evidence="6" id="KW-0460">Magnesium</keyword>
<dbReference type="GO" id="GO:0007188">
    <property type="term" value="P:adenylate cyclase-modulating G protein-coupled receptor signaling pathway"/>
    <property type="evidence" value="ECO:0007669"/>
    <property type="project" value="TreeGrafter"/>
</dbReference>
<evidence type="ECO:0000313" key="8">
    <source>
        <dbReference type="Proteomes" id="UP000278807"/>
    </source>
</evidence>
<name>A0A0R3T538_RODNA</name>
<reference evidence="9" key="1">
    <citation type="submission" date="2017-02" db="UniProtKB">
        <authorList>
            <consortium name="WormBaseParasite"/>
        </authorList>
    </citation>
    <scope>IDENTIFICATION</scope>
</reference>
<proteinExistence type="predicted"/>
<dbReference type="InterPro" id="IPR027417">
    <property type="entry name" value="P-loop_NTPase"/>
</dbReference>
<organism evidence="9">
    <name type="scientific">Rodentolepis nana</name>
    <name type="common">Dwarf tapeworm</name>
    <name type="synonym">Hymenolepis nana</name>
    <dbReference type="NCBI Taxonomy" id="102285"/>
    <lineage>
        <taxon>Eukaryota</taxon>
        <taxon>Metazoa</taxon>
        <taxon>Spiralia</taxon>
        <taxon>Lophotrochozoa</taxon>
        <taxon>Platyhelminthes</taxon>
        <taxon>Cestoda</taxon>
        <taxon>Eucestoda</taxon>
        <taxon>Cyclophyllidea</taxon>
        <taxon>Hymenolepididae</taxon>
        <taxon>Rodentolepis</taxon>
    </lineage>
</organism>
<keyword evidence="4" id="KW-0807">Transducer</keyword>
<evidence type="ECO:0000256" key="6">
    <source>
        <dbReference type="PIRSR" id="PIRSR601019-2"/>
    </source>
</evidence>
<evidence type="ECO:0000313" key="9">
    <source>
        <dbReference type="WBParaSite" id="HNAJ_0000217601-mRNA-1"/>
    </source>
</evidence>
<protein>
    <submittedName>
        <fullName evidence="9">G-protein alpha subunit</fullName>
    </submittedName>
</protein>
<dbReference type="WBParaSite" id="HNAJ_0000217601-mRNA-1">
    <property type="protein sequence ID" value="HNAJ_0000217601-mRNA-1"/>
    <property type="gene ID" value="HNAJ_0000217601"/>
</dbReference>
<dbReference type="Gene3D" id="3.40.50.300">
    <property type="entry name" value="P-loop containing nucleotide triphosphate hydrolases"/>
    <property type="match status" value="1"/>
</dbReference>
<dbReference type="GO" id="GO:0031683">
    <property type="term" value="F:G-protein beta/gamma-subunit complex binding"/>
    <property type="evidence" value="ECO:0007669"/>
    <property type="project" value="InterPro"/>
</dbReference>
<reference evidence="7 8" key="2">
    <citation type="submission" date="2018-11" db="EMBL/GenBank/DDBJ databases">
        <authorList>
            <consortium name="Pathogen Informatics"/>
        </authorList>
    </citation>
    <scope>NUCLEOTIDE SEQUENCE [LARGE SCALE GENOMIC DNA]</scope>
</reference>
<sequence length="112" mass="13180">MSSMLLSLNCCRQIKSQEENHCKIEKITDNNLRSRKSRHQSRRSVQKILLLGTGESGKSTFLKQMRIITGKSFSNEELQFFKCIIYDNIYKGTLFLIQAKFDIMLRRRNTMI</sequence>
<dbReference type="PANTHER" id="PTHR10218:SF360">
    <property type="entry name" value="GUANINE NUCLEOTIDE-BINDING PROTEIN SUBUNIT ALPHA HOMOLOG"/>
    <property type="match status" value="1"/>
</dbReference>
<keyword evidence="6" id="KW-0479">Metal-binding</keyword>
<evidence type="ECO:0000256" key="2">
    <source>
        <dbReference type="ARBA" id="ARBA00022741"/>
    </source>
</evidence>
<accession>A0A0R3T538</accession>
<dbReference type="PROSITE" id="PS51882">
    <property type="entry name" value="G_ALPHA"/>
    <property type="match status" value="1"/>
</dbReference>
<evidence type="ECO:0000256" key="4">
    <source>
        <dbReference type="ARBA" id="ARBA00023224"/>
    </source>
</evidence>
<evidence type="ECO:0000313" key="7">
    <source>
        <dbReference type="EMBL" id="VDN98035.1"/>
    </source>
</evidence>
<evidence type="ECO:0000256" key="5">
    <source>
        <dbReference type="PIRSR" id="PIRSR601019-1"/>
    </source>
</evidence>
<dbReference type="GO" id="GO:0005737">
    <property type="term" value="C:cytoplasm"/>
    <property type="evidence" value="ECO:0007669"/>
    <property type="project" value="TreeGrafter"/>
</dbReference>
<dbReference type="AlphaFoldDB" id="A0A0R3T538"/>
<dbReference type="Proteomes" id="UP000278807">
    <property type="component" value="Unassembled WGS sequence"/>
</dbReference>
<dbReference type="STRING" id="102285.A0A0R3T538"/>
<dbReference type="GO" id="GO:0001664">
    <property type="term" value="F:G protein-coupled receptor binding"/>
    <property type="evidence" value="ECO:0007669"/>
    <property type="project" value="TreeGrafter"/>
</dbReference>
<dbReference type="OrthoDB" id="5817230at2759"/>
<comment type="subunit">
    <text evidence="1">G proteins are composed of 3 units; alpha, beta and gamma. The alpha chain contains the guanine nucleotide binding site.</text>
</comment>
<dbReference type="InterPro" id="IPR011025">
    <property type="entry name" value="GproteinA_insert"/>
</dbReference>
<dbReference type="PANTHER" id="PTHR10218">
    <property type="entry name" value="GTP-BINDING PROTEIN ALPHA SUBUNIT"/>
    <property type="match status" value="1"/>
</dbReference>
<keyword evidence="3 5" id="KW-0342">GTP-binding</keyword>
<dbReference type="EMBL" id="UZAE01001008">
    <property type="protein sequence ID" value="VDN98035.1"/>
    <property type="molecule type" value="Genomic_DNA"/>
</dbReference>
<keyword evidence="2 5" id="KW-0547">Nucleotide-binding</keyword>
<dbReference type="GO" id="GO:0003924">
    <property type="term" value="F:GTPase activity"/>
    <property type="evidence" value="ECO:0007669"/>
    <property type="project" value="InterPro"/>
</dbReference>
<evidence type="ECO:0000256" key="3">
    <source>
        <dbReference type="ARBA" id="ARBA00023134"/>
    </source>
</evidence>
<gene>
    <name evidence="7" type="ORF">HNAJ_LOCUS2176</name>
</gene>
<dbReference type="Gene3D" id="1.10.400.10">
    <property type="entry name" value="GI Alpha 1, domain 2-like"/>
    <property type="match status" value="1"/>
</dbReference>